<evidence type="ECO:0000256" key="1">
    <source>
        <dbReference type="SAM" id="MobiDB-lite"/>
    </source>
</evidence>
<organism evidence="2">
    <name type="scientific">Siphoviridae sp. ctEqU3</name>
    <dbReference type="NCBI Taxonomy" id="2825399"/>
    <lineage>
        <taxon>Viruses</taxon>
        <taxon>Duplodnaviria</taxon>
        <taxon>Heunggongvirae</taxon>
        <taxon>Uroviricota</taxon>
        <taxon>Caudoviricetes</taxon>
    </lineage>
</organism>
<proteinExistence type="predicted"/>
<sequence>MARYDCGYGAWIPGPVLDDPGLRPRSLILYARIARRANRVGFCYATNATLIEDMTAVDEDGSVRVISERTVQAMLAELQERGHIHTDNGPLPPDKSGTVRTGRRIYIGRSLASVPDDAQGGEENFTPEKICTPGVKKISPPIKGRKEINKNNNPHTPGFVWDLAHSFVPADDTEYFEALEGLLVNREAMKKPVLTTQAMNKILNRLRKVGDRAIEIAMLNKAVELNWLTVYPLKADELPGRSESDRGGESREVNGWET</sequence>
<accession>A0A8S5P3P0</accession>
<protein>
    <submittedName>
        <fullName evidence="2">Helix-turn-helix domain protein</fullName>
    </submittedName>
</protein>
<dbReference type="EMBL" id="BK015311">
    <property type="protein sequence ID" value="DAE00836.1"/>
    <property type="molecule type" value="Genomic_DNA"/>
</dbReference>
<feature type="region of interest" description="Disordered" evidence="1">
    <location>
        <begin position="238"/>
        <end position="258"/>
    </location>
</feature>
<reference evidence="2" key="1">
    <citation type="journal article" date="2021" name="Proc. Natl. Acad. Sci. U.S.A.">
        <title>A Catalog of Tens of Thousands of Viruses from Human Metagenomes Reveals Hidden Associations with Chronic Diseases.</title>
        <authorList>
            <person name="Tisza M.J."/>
            <person name="Buck C.B."/>
        </authorList>
    </citation>
    <scope>NUCLEOTIDE SEQUENCE</scope>
    <source>
        <strain evidence="2">CtEqU3</strain>
    </source>
</reference>
<evidence type="ECO:0000313" key="2">
    <source>
        <dbReference type="EMBL" id="DAE00836.1"/>
    </source>
</evidence>
<name>A0A8S5P3P0_9CAUD</name>